<dbReference type="InterPro" id="IPR013815">
    <property type="entry name" value="ATP_grasp_subdomain_1"/>
</dbReference>
<feature type="region of interest" description="Disordered" evidence="1">
    <location>
        <begin position="794"/>
        <end position="825"/>
    </location>
</feature>
<dbReference type="InterPro" id="IPR008279">
    <property type="entry name" value="PEP-util_enz_mobile_dom"/>
</dbReference>
<dbReference type="GO" id="GO:0005524">
    <property type="term" value="F:ATP binding"/>
    <property type="evidence" value="ECO:0007669"/>
    <property type="project" value="InterPro"/>
</dbReference>
<feature type="domain" description="PEP-utilising enzyme mobile" evidence="2">
    <location>
        <begin position="856"/>
        <end position="926"/>
    </location>
</feature>
<accession>A0A956NJQ9</accession>
<gene>
    <name evidence="4" type="ORF">KDA27_24940</name>
</gene>
<dbReference type="Gene3D" id="3.50.30.10">
    <property type="entry name" value="Phosphohistidine domain"/>
    <property type="match status" value="1"/>
</dbReference>
<evidence type="ECO:0000313" key="5">
    <source>
        <dbReference type="Proteomes" id="UP000739538"/>
    </source>
</evidence>
<dbReference type="InterPro" id="IPR036637">
    <property type="entry name" value="Phosphohistidine_dom_sf"/>
</dbReference>
<evidence type="ECO:0000313" key="4">
    <source>
        <dbReference type="EMBL" id="MCA9759063.1"/>
    </source>
</evidence>
<dbReference type="Pfam" id="PF00391">
    <property type="entry name" value="PEP-utilizers"/>
    <property type="match status" value="1"/>
</dbReference>
<dbReference type="GO" id="GO:0016301">
    <property type="term" value="F:kinase activity"/>
    <property type="evidence" value="ECO:0007669"/>
    <property type="project" value="InterPro"/>
</dbReference>
<dbReference type="PANTHER" id="PTHR43615">
    <property type="entry name" value="PHOSPHOENOLPYRUVATE SYNTHASE-RELATED"/>
    <property type="match status" value="1"/>
</dbReference>
<dbReference type="AlphaFoldDB" id="A0A956NJQ9"/>
<comment type="caution">
    <text evidence="4">The sequence shown here is derived from an EMBL/GenBank/DDBJ whole genome shotgun (WGS) entry which is preliminary data.</text>
</comment>
<evidence type="ECO:0000259" key="2">
    <source>
        <dbReference type="Pfam" id="PF00391"/>
    </source>
</evidence>
<dbReference type="EMBL" id="JAGQHS010000257">
    <property type="protein sequence ID" value="MCA9759063.1"/>
    <property type="molecule type" value="Genomic_DNA"/>
</dbReference>
<dbReference type="InterPro" id="IPR002192">
    <property type="entry name" value="PPDK_AMP/ATP-bd"/>
</dbReference>
<reference evidence="4" key="2">
    <citation type="journal article" date="2021" name="Microbiome">
        <title>Successional dynamics and alternative stable states in a saline activated sludge microbial community over 9 years.</title>
        <authorList>
            <person name="Wang Y."/>
            <person name="Ye J."/>
            <person name="Ju F."/>
            <person name="Liu L."/>
            <person name="Boyd J.A."/>
            <person name="Deng Y."/>
            <person name="Parks D.H."/>
            <person name="Jiang X."/>
            <person name="Yin X."/>
            <person name="Woodcroft B.J."/>
            <person name="Tyson G.W."/>
            <person name="Hugenholtz P."/>
            <person name="Polz M.F."/>
            <person name="Zhang T."/>
        </authorList>
    </citation>
    <scope>NUCLEOTIDE SEQUENCE</scope>
    <source>
        <strain evidence="4">HKST-UBA02</strain>
    </source>
</reference>
<feature type="compositionally biased region" description="Low complexity" evidence="1">
    <location>
        <begin position="805"/>
        <end position="825"/>
    </location>
</feature>
<organism evidence="4 5">
    <name type="scientific">Eiseniibacteriota bacterium</name>
    <dbReference type="NCBI Taxonomy" id="2212470"/>
    <lineage>
        <taxon>Bacteria</taxon>
        <taxon>Candidatus Eiseniibacteriota</taxon>
    </lineage>
</organism>
<dbReference type="InterPro" id="IPR051549">
    <property type="entry name" value="PEP_Utilizing_Enz"/>
</dbReference>
<dbReference type="SUPFAM" id="SSF52009">
    <property type="entry name" value="Phosphohistidine domain"/>
    <property type="match status" value="1"/>
</dbReference>
<dbReference type="Proteomes" id="UP000739538">
    <property type="component" value="Unassembled WGS sequence"/>
</dbReference>
<name>A0A956NJQ9_UNCEI</name>
<dbReference type="SUPFAM" id="SSF56059">
    <property type="entry name" value="Glutathione synthetase ATP-binding domain-like"/>
    <property type="match status" value="1"/>
</dbReference>
<dbReference type="Gene3D" id="3.30.1490.20">
    <property type="entry name" value="ATP-grasp fold, A domain"/>
    <property type="match status" value="1"/>
</dbReference>
<reference evidence="4" key="1">
    <citation type="submission" date="2020-04" db="EMBL/GenBank/DDBJ databases">
        <authorList>
            <person name="Zhang T."/>
        </authorList>
    </citation>
    <scope>NUCLEOTIDE SEQUENCE</scope>
    <source>
        <strain evidence="4">HKST-UBA02</strain>
    </source>
</reference>
<proteinExistence type="predicted"/>
<sequence>MGGKAAALASLAAADLPVPQFCVLTPDAFHASLTPSQSAEWSEGRVPSEPTLRSDFLEAVLGEVRTWQSDGPLLLAVRSSGVDEDSADHTFAGQFDSFLFVPLDSLVEKIREVWLSGFGERVLAYRKEHGLAGSDGRTLPNAPAVLIQQMVDADVAGVAFSADPISGRRSVAVVSAVYGLGTALVGGDADADTFRVDDLGSIFERQIAEKTTAHRAAPGTREGVDVQSVAADLALEPALNADQVLAVAALARRADKHFGRPQDIEWAIRGGQLFLLQSRPVTSLRNVVDPDGLRLLWDNSNIVESYSGITTPLTFTFALGAYEGVYREFCRILGVPEARIEANDRVFARMLGIIRGRVYYNLLNWYRVLALLPGFTVNRKFMEGMMGVREGLPDEVAMELAQNGVSGLRDRIDLIRAIAGLVANQWKLPAKTRAFYARLDDALSSGAKPLEHMRLDELVAEYRQLEEKLLTRWDAPLINDFFAMIAFGVLGRLTTRWCGDENGTLQNDLVSAQGGMISAEPAKRIQEMAGIIAESDPKVRESVGTRLRTGTLAEARRAIAELPPLETKYEEYLERFGDRCLDELKLESSTLLDDPTPLYRSIGNTAARLERQSLAGSSNTSSAGPPSVDSSASTGSAGEGTAVAGTNAAATPEPLSPARAAEAKVATALRANPFRRILFSWVLRNARDRVRDRENLRFERTRLFGRVRRIFLETGKRLWAEGKLDTPRDVFYLEVSEILGFVEGTSPSDDLGSVARVRKERFAQYAELPAPADRFETLGAVYIANDFRERLDSTRGGSMAHADASDNQGSSDSGSSTGGDSPTASDPTCLHGLGCCPGIVRGPVRVVRDPRQAVLQDGEILVAERTDPGWILLFPAAAAILVERGSLLSHSAIVAREMGIPAIVSIRGVTSELETGDWVEMNGSTGEIRRISEAER</sequence>
<dbReference type="PANTHER" id="PTHR43615:SF1">
    <property type="entry name" value="PPDK_N DOMAIN-CONTAINING PROTEIN"/>
    <property type="match status" value="1"/>
</dbReference>
<dbReference type="Gene3D" id="3.30.470.20">
    <property type="entry name" value="ATP-grasp fold, B domain"/>
    <property type="match status" value="1"/>
</dbReference>
<evidence type="ECO:0000256" key="1">
    <source>
        <dbReference type="SAM" id="MobiDB-lite"/>
    </source>
</evidence>
<dbReference type="Pfam" id="PF01326">
    <property type="entry name" value="PPDK_N"/>
    <property type="match status" value="1"/>
</dbReference>
<evidence type="ECO:0000259" key="3">
    <source>
        <dbReference type="Pfam" id="PF01326"/>
    </source>
</evidence>
<feature type="region of interest" description="Disordered" evidence="1">
    <location>
        <begin position="612"/>
        <end position="642"/>
    </location>
</feature>
<feature type="domain" description="Pyruvate phosphate dikinase AMP/ATP-binding" evidence="3">
    <location>
        <begin position="2"/>
        <end position="285"/>
    </location>
</feature>
<protein>
    <submittedName>
        <fullName evidence="4">Phosphoenolpyruvate synthase</fullName>
    </submittedName>
</protein>
<feature type="compositionally biased region" description="Low complexity" evidence="1">
    <location>
        <begin position="630"/>
        <end position="642"/>
    </location>
</feature>
<feature type="compositionally biased region" description="Polar residues" evidence="1">
    <location>
        <begin position="614"/>
        <end position="624"/>
    </location>
</feature>